<feature type="region of interest" description="Disordered" evidence="1">
    <location>
        <begin position="63"/>
        <end position="108"/>
    </location>
</feature>
<accession>A0AAD7SJ65</accession>
<proteinExistence type="predicted"/>
<reference evidence="2" key="1">
    <citation type="journal article" date="2023" name="Science">
        <title>Genome structures resolve the early diversification of teleost fishes.</title>
        <authorList>
            <person name="Parey E."/>
            <person name="Louis A."/>
            <person name="Montfort J."/>
            <person name="Bouchez O."/>
            <person name="Roques C."/>
            <person name="Iampietro C."/>
            <person name="Lluch J."/>
            <person name="Castinel A."/>
            <person name="Donnadieu C."/>
            <person name="Desvignes T."/>
            <person name="Floi Bucao C."/>
            <person name="Jouanno E."/>
            <person name="Wen M."/>
            <person name="Mejri S."/>
            <person name="Dirks R."/>
            <person name="Jansen H."/>
            <person name="Henkel C."/>
            <person name="Chen W.J."/>
            <person name="Zahm M."/>
            <person name="Cabau C."/>
            <person name="Klopp C."/>
            <person name="Thompson A.W."/>
            <person name="Robinson-Rechavi M."/>
            <person name="Braasch I."/>
            <person name="Lecointre G."/>
            <person name="Bobe J."/>
            <person name="Postlethwait J.H."/>
            <person name="Berthelot C."/>
            <person name="Roest Crollius H."/>
            <person name="Guiguen Y."/>
        </authorList>
    </citation>
    <scope>NUCLEOTIDE SEQUENCE</scope>
    <source>
        <strain evidence="2">NC1722</strain>
    </source>
</reference>
<comment type="caution">
    <text evidence="2">The sequence shown here is derived from an EMBL/GenBank/DDBJ whole genome shotgun (WGS) entry which is preliminary data.</text>
</comment>
<gene>
    <name evidence="2" type="ORF">AAFF_G00349350</name>
</gene>
<feature type="compositionally biased region" description="Polar residues" evidence="1">
    <location>
        <begin position="95"/>
        <end position="104"/>
    </location>
</feature>
<organism evidence="2 3">
    <name type="scientific">Aldrovandia affinis</name>
    <dbReference type="NCBI Taxonomy" id="143900"/>
    <lineage>
        <taxon>Eukaryota</taxon>
        <taxon>Metazoa</taxon>
        <taxon>Chordata</taxon>
        <taxon>Craniata</taxon>
        <taxon>Vertebrata</taxon>
        <taxon>Euteleostomi</taxon>
        <taxon>Actinopterygii</taxon>
        <taxon>Neopterygii</taxon>
        <taxon>Teleostei</taxon>
        <taxon>Notacanthiformes</taxon>
        <taxon>Halosauridae</taxon>
        <taxon>Aldrovandia</taxon>
    </lineage>
</organism>
<name>A0AAD7SJ65_9TELE</name>
<evidence type="ECO:0000256" key="1">
    <source>
        <dbReference type="SAM" id="MobiDB-lite"/>
    </source>
</evidence>
<keyword evidence="3" id="KW-1185">Reference proteome</keyword>
<dbReference type="AlphaFoldDB" id="A0AAD7SJ65"/>
<sequence>MSRCRAVTPAVTEEGIFFYPGSLTEQRPLKQERGLCIRAPKPERLWTGPGAVCHCFSSSRGPASSSLSDSSPTVTTALPSPVSAGHGHSPPSPFSRFSATPSADSSPPLISSLESSLYGGEIAITEDRRCSNEVMFRTFLFHPSLAPREPPGDTVVFRSVSAGHGHTSVWCLADMPRFRSMGHIEEWPLIGSLH</sequence>
<protein>
    <submittedName>
        <fullName evidence="2">Uncharacterized protein</fullName>
    </submittedName>
</protein>
<dbReference type="Proteomes" id="UP001221898">
    <property type="component" value="Unassembled WGS sequence"/>
</dbReference>
<dbReference type="EMBL" id="JAINUG010000057">
    <property type="protein sequence ID" value="KAJ8403609.1"/>
    <property type="molecule type" value="Genomic_DNA"/>
</dbReference>
<evidence type="ECO:0000313" key="2">
    <source>
        <dbReference type="EMBL" id="KAJ8403609.1"/>
    </source>
</evidence>
<evidence type="ECO:0000313" key="3">
    <source>
        <dbReference type="Proteomes" id="UP001221898"/>
    </source>
</evidence>